<evidence type="ECO:0000313" key="3">
    <source>
        <dbReference type="Proteomes" id="UP000479000"/>
    </source>
</evidence>
<dbReference type="EMBL" id="CADCXU010004660">
    <property type="protein sequence ID" value="CAA9996471.1"/>
    <property type="molecule type" value="Genomic_DNA"/>
</dbReference>
<reference evidence="2 3" key="1">
    <citation type="submission" date="2020-02" db="EMBL/GenBank/DDBJ databases">
        <authorList>
            <person name="Ferguson B K."/>
        </authorList>
    </citation>
    <scope>NUCLEOTIDE SEQUENCE [LARGE SCALE GENOMIC DNA]</scope>
</reference>
<protein>
    <submittedName>
        <fullName evidence="2">Uncharacterized protein</fullName>
    </submittedName>
</protein>
<feature type="region of interest" description="Disordered" evidence="1">
    <location>
        <begin position="93"/>
        <end position="125"/>
    </location>
</feature>
<organism evidence="2 3">
    <name type="scientific">Nesidiocoris tenuis</name>
    <dbReference type="NCBI Taxonomy" id="355587"/>
    <lineage>
        <taxon>Eukaryota</taxon>
        <taxon>Metazoa</taxon>
        <taxon>Ecdysozoa</taxon>
        <taxon>Arthropoda</taxon>
        <taxon>Hexapoda</taxon>
        <taxon>Insecta</taxon>
        <taxon>Pterygota</taxon>
        <taxon>Neoptera</taxon>
        <taxon>Paraneoptera</taxon>
        <taxon>Hemiptera</taxon>
        <taxon>Heteroptera</taxon>
        <taxon>Panheteroptera</taxon>
        <taxon>Cimicomorpha</taxon>
        <taxon>Miridae</taxon>
        <taxon>Dicyphina</taxon>
        <taxon>Nesidiocoris</taxon>
    </lineage>
</organism>
<dbReference type="AlphaFoldDB" id="A0A6H5G275"/>
<proteinExistence type="predicted"/>
<evidence type="ECO:0000256" key="1">
    <source>
        <dbReference type="SAM" id="MobiDB-lite"/>
    </source>
</evidence>
<accession>A0A6H5G275</accession>
<sequence length="138" mass="15421">MIDGEATVCHRLDLFQKQEYWRATPHLETRNWKMILEQEIGTLSRKRLRLSTHSMLNYVVPYSVGIESAEDAPSRAAPGGHASPGLIRRNLSLHGIAHGGSRPGGRYWSNGRNARPGPPGRQESCKAGSLRILPRIRM</sequence>
<keyword evidence="3" id="KW-1185">Reference proteome</keyword>
<dbReference type="Proteomes" id="UP000479000">
    <property type="component" value="Unassembled WGS sequence"/>
</dbReference>
<name>A0A6H5G275_9HEMI</name>
<evidence type="ECO:0000313" key="2">
    <source>
        <dbReference type="EMBL" id="CAA9996471.1"/>
    </source>
</evidence>
<gene>
    <name evidence="2" type="ORF">NTEN_LOCUS2985</name>
</gene>